<protein>
    <recommendedName>
        <fullName evidence="6">Beta-lactamase-related domain-containing protein</fullName>
    </recommendedName>
</protein>
<organism evidence="4 5">
    <name type="scientific">Oidiodendron maius (strain Zn)</name>
    <dbReference type="NCBI Taxonomy" id="913774"/>
    <lineage>
        <taxon>Eukaryota</taxon>
        <taxon>Fungi</taxon>
        <taxon>Dikarya</taxon>
        <taxon>Ascomycota</taxon>
        <taxon>Pezizomycotina</taxon>
        <taxon>Leotiomycetes</taxon>
        <taxon>Leotiomycetes incertae sedis</taxon>
        <taxon>Myxotrichaceae</taxon>
        <taxon>Oidiodendron</taxon>
    </lineage>
</organism>
<dbReference type="Pfam" id="PF11954">
    <property type="entry name" value="DUF3471"/>
    <property type="match status" value="1"/>
</dbReference>
<dbReference type="InterPro" id="IPR012338">
    <property type="entry name" value="Beta-lactam/transpept-like"/>
</dbReference>
<evidence type="ECO:0000256" key="1">
    <source>
        <dbReference type="ARBA" id="ARBA00038215"/>
    </source>
</evidence>
<dbReference type="Gene3D" id="2.40.128.600">
    <property type="match status" value="1"/>
</dbReference>
<reference evidence="5" key="2">
    <citation type="submission" date="2015-01" db="EMBL/GenBank/DDBJ databases">
        <title>Evolutionary Origins and Diversification of the Mycorrhizal Mutualists.</title>
        <authorList>
            <consortium name="DOE Joint Genome Institute"/>
            <consortium name="Mycorrhizal Genomics Consortium"/>
            <person name="Kohler A."/>
            <person name="Kuo A."/>
            <person name="Nagy L.G."/>
            <person name="Floudas D."/>
            <person name="Copeland A."/>
            <person name="Barry K.W."/>
            <person name="Cichocki N."/>
            <person name="Veneault-Fourrey C."/>
            <person name="LaButti K."/>
            <person name="Lindquist E.A."/>
            <person name="Lipzen A."/>
            <person name="Lundell T."/>
            <person name="Morin E."/>
            <person name="Murat C."/>
            <person name="Riley R."/>
            <person name="Ohm R."/>
            <person name="Sun H."/>
            <person name="Tunlid A."/>
            <person name="Henrissat B."/>
            <person name="Grigoriev I.V."/>
            <person name="Hibbett D.S."/>
            <person name="Martin F."/>
        </authorList>
    </citation>
    <scope>NUCLEOTIDE SEQUENCE [LARGE SCALE GENOMIC DNA]</scope>
    <source>
        <strain evidence="5">Zn</strain>
    </source>
</reference>
<dbReference type="PANTHER" id="PTHR46825:SF14">
    <property type="entry name" value="BETA-LACTAMASE-RELATED DOMAIN-CONTAINING PROTEIN"/>
    <property type="match status" value="1"/>
</dbReference>
<dbReference type="SUPFAM" id="SSF56601">
    <property type="entry name" value="beta-lactamase/transpeptidase-like"/>
    <property type="match status" value="1"/>
</dbReference>
<evidence type="ECO:0000313" key="4">
    <source>
        <dbReference type="EMBL" id="KIM98635.1"/>
    </source>
</evidence>
<dbReference type="EMBL" id="KN832880">
    <property type="protein sequence ID" value="KIM98635.1"/>
    <property type="molecule type" value="Genomic_DNA"/>
</dbReference>
<dbReference type="OrthoDB" id="5946976at2759"/>
<dbReference type="PANTHER" id="PTHR46825">
    <property type="entry name" value="D-ALANYL-D-ALANINE-CARBOXYPEPTIDASE/ENDOPEPTIDASE AMPH"/>
    <property type="match status" value="1"/>
</dbReference>
<dbReference type="InterPro" id="IPR021860">
    <property type="entry name" value="Peptidase_S12_Pab87-rel_C"/>
</dbReference>
<evidence type="ECO:0000259" key="2">
    <source>
        <dbReference type="Pfam" id="PF00144"/>
    </source>
</evidence>
<dbReference type="Gene3D" id="3.40.710.10">
    <property type="entry name" value="DD-peptidase/beta-lactamase superfamily"/>
    <property type="match status" value="1"/>
</dbReference>
<gene>
    <name evidence="4" type="ORF">OIDMADRAFT_202404</name>
</gene>
<evidence type="ECO:0008006" key="6">
    <source>
        <dbReference type="Google" id="ProtNLM"/>
    </source>
</evidence>
<keyword evidence="5" id="KW-1185">Reference proteome</keyword>
<dbReference type="Pfam" id="PF00144">
    <property type="entry name" value="Beta-lactamase"/>
    <property type="match status" value="1"/>
</dbReference>
<accession>A0A0C3GRI7</accession>
<dbReference type="InterPro" id="IPR001466">
    <property type="entry name" value="Beta-lactam-related"/>
</dbReference>
<feature type="domain" description="Peptidase S12 Pab87-related C-terminal" evidence="3">
    <location>
        <begin position="482"/>
        <end position="573"/>
    </location>
</feature>
<evidence type="ECO:0000313" key="5">
    <source>
        <dbReference type="Proteomes" id="UP000054321"/>
    </source>
</evidence>
<name>A0A0C3GRI7_OIDMZ</name>
<comment type="similarity">
    <text evidence="1">Belongs to the peptidase S12 family.</text>
</comment>
<proteinExistence type="inferred from homology"/>
<dbReference type="HOGENOM" id="CLU_020027_14_2_1"/>
<dbReference type="AlphaFoldDB" id="A0A0C3GRI7"/>
<reference evidence="4 5" key="1">
    <citation type="submission" date="2014-04" db="EMBL/GenBank/DDBJ databases">
        <authorList>
            <consortium name="DOE Joint Genome Institute"/>
            <person name="Kuo A."/>
            <person name="Martino E."/>
            <person name="Perotto S."/>
            <person name="Kohler A."/>
            <person name="Nagy L.G."/>
            <person name="Floudas D."/>
            <person name="Copeland A."/>
            <person name="Barry K.W."/>
            <person name="Cichocki N."/>
            <person name="Veneault-Fourrey C."/>
            <person name="LaButti K."/>
            <person name="Lindquist E.A."/>
            <person name="Lipzen A."/>
            <person name="Lundell T."/>
            <person name="Morin E."/>
            <person name="Murat C."/>
            <person name="Sun H."/>
            <person name="Tunlid A."/>
            <person name="Henrissat B."/>
            <person name="Grigoriev I.V."/>
            <person name="Hibbett D.S."/>
            <person name="Martin F."/>
            <person name="Nordberg H.P."/>
            <person name="Cantor M.N."/>
            <person name="Hua S.X."/>
        </authorList>
    </citation>
    <scope>NUCLEOTIDE SEQUENCE [LARGE SCALE GENOMIC DNA]</scope>
    <source>
        <strain evidence="4 5">Zn</strain>
    </source>
</reference>
<dbReference type="Proteomes" id="UP000054321">
    <property type="component" value="Unassembled WGS sequence"/>
</dbReference>
<feature type="domain" description="Beta-lactamase-related" evidence="2">
    <location>
        <begin position="63"/>
        <end position="426"/>
    </location>
</feature>
<evidence type="ECO:0000259" key="3">
    <source>
        <dbReference type="Pfam" id="PF11954"/>
    </source>
</evidence>
<dbReference type="STRING" id="913774.A0A0C3GRI7"/>
<dbReference type="InterPro" id="IPR050491">
    <property type="entry name" value="AmpC-like"/>
</dbReference>
<sequence length="601" mass="66906">MGSYMNAMKLKLSTVVLLSCFGFLSLILLWSLILPSSNRLGLEDRTKQPNMDHIIKRLALLRPTIEEMMSRTGTAGLTYGVVHHGEIIHTENFGYRDVEERLPVNEDTIFQVASLTKAMVAAAIGILVEDKKMNWDTPVKEILPEWHVQDPIVRNTTTIIDCLAHRTGLQMNNYWLESNNNIIIPMKDSMKLLNGLIPVKPFRGQFQYNNLGYEVAGHVIEKLSGMTWDQMLSSKIFEPLEMHRTGTHQNFCGPDNVSKAYGSLSNGTPVRIGDPKIGDNTVAGAAGGVRSSLNDMLKLMKVWLKTGEHQFSSRLTSTPGSPLKQANHILSAQIPIGSPSYHETSYALGWARTQLPGPMGAIGLNGLWLRGPAGSPTGMPFVAKSATPQLAIYHQGSNPGVLAATILLPESQSAIVVLSNTLALNDCADWVSQLLVESLLDVDGKFKNDYLQIVKDTVALALAWYPAMAKELRENRTLEIPRNLQDYVGVYYNTVGTVHIDVTYDGEQLKFAFQGLEDEVWDLRHWEGDTFTWLPESRDIIASRGRFTFQSPDYYKIKFAVSGIGNVEQLTWVHEGWNIPEGEDFFKIDSLKSGYLGQKPL</sequence>
<dbReference type="InParanoid" id="A0A0C3GRI7"/>